<keyword evidence="14" id="KW-1185">Reference proteome</keyword>
<gene>
    <name evidence="13" type="primary">ATG2B</name>
    <name evidence="15" type="synonym">LOC112682627</name>
    <name evidence="13" type="ORF">g.147188</name>
</gene>
<dbReference type="PANTHER" id="PTHR13190">
    <property type="entry name" value="AUTOPHAGY-RELATED 2, ISOFORM A"/>
    <property type="match status" value="1"/>
</dbReference>
<dbReference type="RefSeq" id="XP_025409068.1">
    <property type="nucleotide sequence ID" value="XM_025553283.1"/>
</dbReference>
<evidence type="ECO:0000313" key="14">
    <source>
        <dbReference type="Proteomes" id="UP000694846"/>
    </source>
</evidence>
<dbReference type="PANTHER" id="PTHR13190:SF1">
    <property type="entry name" value="AUTOPHAGY-RELATED 2, ISOFORM A"/>
    <property type="match status" value="1"/>
</dbReference>
<reference evidence="13" key="1">
    <citation type="submission" date="2018-04" db="EMBL/GenBank/DDBJ databases">
        <title>Transcriptome assembly of Sipha flava.</title>
        <authorList>
            <person name="Scully E.D."/>
            <person name="Geib S.M."/>
            <person name="Palmer N.A."/>
            <person name="Koch K."/>
            <person name="Bradshaw J."/>
            <person name="Heng-Moss T."/>
            <person name="Sarath G."/>
        </authorList>
    </citation>
    <scope>NUCLEOTIDE SEQUENCE</scope>
</reference>
<evidence type="ECO:0000256" key="9">
    <source>
        <dbReference type="ARBA" id="ARBA00023136"/>
    </source>
</evidence>
<dbReference type="GO" id="GO:0061723">
    <property type="term" value="P:glycophagy"/>
    <property type="evidence" value="ECO:0007669"/>
    <property type="project" value="TreeGrafter"/>
</dbReference>
<keyword evidence="9" id="KW-0472">Membrane</keyword>
<evidence type="ECO:0000256" key="5">
    <source>
        <dbReference type="ARBA" id="ARBA00022448"/>
    </source>
</evidence>
<feature type="region of interest" description="Disordered" evidence="12">
    <location>
        <begin position="381"/>
        <end position="412"/>
    </location>
</feature>
<evidence type="ECO:0000256" key="10">
    <source>
        <dbReference type="ARBA" id="ARBA00024479"/>
    </source>
</evidence>
<dbReference type="GO" id="GO:0034727">
    <property type="term" value="P:piecemeal microautophagy of the nucleus"/>
    <property type="evidence" value="ECO:0007669"/>
    <property type="project" value="TreeGrafter"/>
</dbReference>
<evidence type="ECO:0000256" key="3">
    <source>
        <dbReference type="ARBA" id="ARBA00009714"/>
    </source>
</evidence>
<dbReference type="GO" id="GO:0043495">
    <property type="term" value="F:protein-membrane adaptor activity"/>
    <property type="evidence" value="ECO:0007669"/>
    <property type="project" value="TreeGrafter"/>
</dbReference>
<dbReference type="InterPro" id="IPR026849">
    <property type="entry name" value="ATG2"/>
</dbReference>
<keyword evidence="5" id="KW-0813">Transport</keyword>
<comment type="catalytic activity">
    <reaction evidence="10">
        <text>a 1,2-diacyl-sn-glycero-3-phospho-L-serine(in) = a 1,2-diacyl-sn-glycero-3-phospho-L-serine(out)</text>
        <dbReference type="Rhea" id="RHEA:38663"/>
        <dbReference type="ChEBI" id="CHEBI:57262"/>
    </reaction>
</comment>
<organism evidence="13">
    <name type="scientific">Sipha flava</name>
    <name type="common">yellow sugarcane aphid</name>
    <dbReference type="NCBI Taxonomy" id="143950"/>
    <lineage>
        <taxon>Eukaryota</taxon>
        <taxon>Metazoa</taxon>
        <taxon>Ecdysozoa</taxon>
        <taxon>Arthropoda</taxon>
        <taxon>Hexapoda</taxon>
        <taxon>Insecta</taxon>
        <taxon>Pterygota</taxon>
        <taxon>Neoptera</taxon>
        <taxon>Paraneoptera</taxon>
        <taxon>Hemiptera</taxon>
        <taxon>Sternorrhyncha</taxon>
        <taxon>Aphidomorpha</taxon>
        <taxon>Aphidoidea</taxon>
        <taxon>Aphididae</taxon>
        <taxon>Sipha</taxon>
    </lineage>
</organism>
<dbReference type="Pfam" id="PF13329">
    <property type="entry name" value="ATG2_CAD"/>
    <property type="match status" value="1"/>
</dbReference>
<keyword evidence="8" id="KW-0445">Lipid transport</keyword>
<dbReference type="EMBL" id="GGMS01016983">
    <property type="protein sequence ID" value="MBY86186.1"/>
    <property type="molecule type" value="Transcribed_RNA"/>
</dbReference>
<dbReference type="GO" id="GO:0032266">
    <property type="term" value="F:phosphatidylinositol-3-phosphate binding"/>
    <property type="evidence" value="ECO:0007669"/>
    <property type="project" value="TreeGrafter"/>
</dbReference>
<dbReference type="GO" id="GO:0005789">
    <property type="term" value="C:endoplasmic reticulum membrane"/>
    <property type="evidence" value="ECO:0007669"/>
    <property type="project" value="UniProtKB-SubCell"/>
</dbReference>
<keyword evidence="7" id="KW-0072">Autophagy</keyword>
<proteinExistence type="inferred from homology"/>
<evidence type="ECO:0000256" key="2">
    <source>
        <dbReference type="ARBA" id="ARBA00004623"/>
    </source>
</evidence>
<dbReference type="Proteomes" id="UP000694846">
    <property type="component" value="Unplaced"/>
</dbReference>
<dbReference type="GO" id="GO:0000045">
    <property type="term" value="P:autophagosome assembly"/>
    <property type="evidence" value="ECO:0007669"/>
    <property type="project" value="TreeGrafter"/>
</dbReference>
<accession>A0A2S2R827</accession>
<keyword evidence="6" id="KW-0256">Endoplasmic reticulum</keyword>
<dbReference type="GO" id="GO:0000422">
    <property type="term" value="P:autophagy of mitochondrion"/>
    <property type="evidence" value="ECO:0007669"/>
    <property type="project" value="TreeGrafter"/>
</dbReference>
<comment type="catalytic activity">
    <reaction evidence="11">
        <text>a 1,2-diacyl-sn-glycero-3-phosphoethanolamine(in) = a 1,2-diacyl-sn-glycero-3-phosphoethanolamine(out)</text>
        <dbReference type="Rhea" id="RHEA:38895"/>
        <dbReference type="ChEBI" id="CHEBI:64612"/>
    </reaction>
</comment>
<evidence type="ECO:0000256" key="4">
    <source>
        <dbReference type="ARBA" id="ARBA00018070"/>
    </source>
</evidence>
<evidence type="ECO:0000256" key="8">
    <source>
        <dbReference type="ARBA" id="ARBA00023055"/>
    </source>
</evidence>
<evidence type="ECO:0000256" key="11">
    <source>
        <dbReference type="ARBA" id="ARBA00024615"/>
    </source>
</evidence>
<protein>
    <recommendedName>
        <fullName evidence="4">Autophagy-related protein 2</fullName>
    </recommendedName>
</protein>
<name>A0A2S2R827_9HEMI</name>
<evidence type="ECO:0000256" key="7">
    <source>
        <dbReference type="ARBA" id="ARBA00023006"/>
    </source>
</evidence>
<dbReference type="GO" id="GO:0006869">
    <property type="term" value="P:lipid transport"/>
    <property type="evidence" value="ECO:0007669"/>
    <property type="project" value="UniProtKB-KW"/>
</dbReference>
<evidence type="ECO:0000256" key="6">
    <source>
        <dbReference type="ARBA" id="ARBA00022824"/>
    </source>
</evidence>
<evidence type="ECO:0000256" key="12">
    <source>
        <dbReference type="SAM" id="MobiDB-lite"/>
    </source>
</evidence>
<evidence type="ECO:0000313" key="15">
    <source>
        <dbReference type="RefSeq" id="XP_025409068.1"/>
    </source>
</evidence>
<sequence>MSWFNFCTENLQKRCCRYLLQRYVGRFLEHKIEPDQLSINVLDGAVSIEDIILDVQALNDVGDEHQLPFEFVEGSVGKISLSVPWRNMLKESSIIHVDGLSLTVRPNVKETEGIPSSMLESVWSSMSNSVYSSPDSDYEESFDNAPESEQVSGLEVFAQAIESILNRIKVKFSNTVIKLEYTPDFMKLGLGLQLHIISLDYIDEVADESNEGIIYDSLAFLTKKLVIEGVFLQTYEFKCSKLNDGPLLRTNITEPITIAELTGTQAIGMVLKHNPSLPGPKLSLEINFGPLNIICSPRQMYLVIEILRGISKPLIEQKPNAPVQKPMSESDFNHIEQDLYNHVEPRSNTDVGLRGMQGWSNLQDDDEEFFPLQGAKNKTFVPSMNSSMTSSMSSITSSKSDLSSRHNRHKSRGKNEWLGETNHFSVHLSSLCVVLLHEDILAICPETDSITQCSLNEMRKISHQYLMVVQNSNIIKDCDKITKSIERNHLKLVATNVTMDGDEKTNETVKNVNITASGADVVLMEVLVETVEEPIQYIPILKFVQNLKNSKITKTSDQPDIQIQFKHETKSTRYCNPVSSQIKITMLEAFSEVDISIINRLSSYIYYPDFKIPKKSPLNISQPQFNEVIESVNDTNISCSIHFNYLVIKFRFPIPDLRPLSDINRLPWWKRILRDDILWLYLSDAEGSFTKVSQQDITTGFEVQCRTIEASFQEENSNNIIPIAKCKGFDDDLKVIRTEAKRRPKFVLKLCPVSSQIETKNENINAEHNMTSSVYVESYKKPSPFASKKIMRQRNHHSDCNDQGRKLGDGEEQVVPGSREEIMEFVENTNNNAKVYLDINVPCLFITLPSKHLYETIYNRFTNDLFFWSPLFPTPTSRGNDTTRLSHILNKTRFFAPCKSGIQFDSESESEDETSDVYYSCGQSNMNIADPMIKRTEFCLNLNVAQGLFTIVIQSRDRSGRVIPQHYGELQITFEDLYLYLAAGYENTPRHNFICIQANKFCLSHENLSSNSSNILTQKEVIIRKNKLLKRVLYKIPDGMDFKERLSMDKSDMLTVVVEISVCDHIKTIRVANEIKGTALRHIFSVVAQSWYYQLSDFFDVVDYPVAGYESPHVITELHQHITDCLIDYRPLHLSYQCVLTVGNFSLSSNIVARSKASTLQIVSEDVAFFISTHLSKAENVDLISNYICVMDLGVFELSLKLSKSAKQSNVLVQPEVDLRMAVNVIHIRTCADSAFALCRILSYLASDGDKSAIEDEITEFEGVEQEEPVLLNQVDSDNNSLSSLIMEAMHEESTNIKKSKYPNTAKKSNLDKGANENESNKGVEVFYFPDETNKTITPSDVQHTLESEDEDDNIEKEFCFVEHEVGSGLMVQSNIPEVRILTDTQIRLVNNYFKPPVGKIDMLQAPKEYPTPVVRYTLREMTLIWHIYGGTDFGTKTIHNELTKHVTIVSETNSCPTSPNTLRPSLSRYYSQTNINAQKNPTSNKNKGSAKISQARTRFCCSVLPTSWQAKGGAGRQHHVLMQLQLNKVRFQQEIYPSHTKHALRQVILIQDFEIRDKLASSNINKFLYLYSSEAMPKQHDANMLVAKAAHTRPDSNLKAQECCIKVSMLPLRLNIDQDSLIFLISFVNQFNSLSQKTKDEILSEKKMPIKTEEPIMTLGSTNERQQDVTFNPLIQLNDEFDEHFGQKDIPNIPKPETGTTSNDCKTPVYIRQFVFSPDVTIRLDYEGRHIDFSQGSLNGLLMGLAQLNCSEITLKRIVHKHGLLGFDKLLTYVTQEWLQDIKKHQLPSLLGGVGPMYSFVRLIQGIRDLIQLPIEQYQKDGRIVRGLQRGANSFTTSTAMAALEIATRIVNLIQRVAETTYDMVNPGPSMRQLRLQESKKRNRPNKRSHPADIREGVAAAFTLVKEGLGETAETIVRVASEEHEIKGTAGMVGGVMRQIPPTALTPIILASQATCNVLQGVRCQLAPDARVEAMQKWRCD</sequence>
<comment type="similarity">
    <text evidence="3">Belongs to the ATG2 family.</text>
</comment>
<dbReference type="GO" id="GO:0061908">
    <property type="term" value="C:phagophore"/>
    <property type="evidence" value="ECO:0007669"/>
    <property type="project" value="TreeGrafter"/>
</dbReference>
<dbReference type="GO" id="GO:0034045">
    <property type="term" value="C:phagophore assembly site membrane"/>
    <property type="evidence" value="ECO:0007669"/>
    <property type="project" value="UniProtKB-SubCell"/>
</dbReference>
<comment type="subcellular location">
    <subcellularLocation>
        <location evidence="1">Endoplasmic reticulum membrane</location>
        <topology evidence="1">Peripheral membrane protein</topology>
    </subcellularLocation>
    <subcellularLocation>
        <location evidence="2">Preautophagosomal structure membrane</location>
        <topology evidence="2">Peripheral membrane protein</topology>
    </subcellularLocation>
</comment>
<reference evidence="15" key="2">
    <citation type="submission" date="2025-04" db="UniProtKB">
        <authorList>
            <consortium name="RefSeq"/>
        </authorList>
    </citation>
    <scope>IDENTIFICATION</scope>
    <source>
        <tissue evidence="15">Whole body</tissue>
    </source>
</reference>
<feature type="compositionally biased region" description="Low complexity" evidence="12">
    <location>
        <begin position="383"/>
        <end position="401"/>
    </location>
</feature>
<evidence type="ECO:0000256" key="1">
    <source>
        <dbReference type="ARBA" id="ARBA00004406"/>
    </source>
</evidence>
<evidence type="ECO:0000313" key="13">
    <source>
        <dbReference type="EMBL" id="MBY86186.1"/>
    </source>
</evidence>
<dbReference type="GO" id="GO:0061709">
    <property type="term" value="P:reticulophagy"/>
    <property type="evidence" value="ECO:0007669"/>
    <property type="project" value="TreeGrafter"/>
</dbReference>
<dbReference type="OrthoDB" id="18982at2759"/>